<dbReference type="AlphaFoldDB" id="A0AAN6RP38"/>
<keyword evidence="2" id="KW-1185">Reference proteome</keyword>
<gene>
    <name evidence="1" type="ORF">C8A05DRAFT_39194</name>
</gene>
<sequence>MVFLRTLRLRPAAAISTEILRLWFTARDAQLAASTLAAPGTRATTSRDGGPGFNILLWSVPDGARMSSPNTWAMGGAPAPEAVAFQPAGGVPVVAGLVSRGGSVAGLRLEVHDLSGQLGAVSGDVAVRAPVAWGFGGQALAGVSVRDPRRVVVMGVERKLGARMGTVKMGQTVLGHLEEVKLLGFMPGAPPRHPGAVVSAGRDGYVRVTDAGSGRTLKRIQVGTRSSPSLMQVAPVGGRVVTVWGRDVVVWDVDTGRVQSYNLDAVRDTEGWPLAISPDARYLVCRNEDGFDVSDVETGQFRGDFAWPAAPIVAAAFDSTGTRLAVGDMEGLIQLFDVVTGDA</sequence>
<dbReference type="Proteomes" id="UP001303889">
    <property type="component" value="Unassembled WGS sequence"/>
</dbReference>
<dbReference type="SUPFAM" id="SSF101908">
    <property type="entry name" value="Putative isomerase YbhE"/>
    <property type="match status" value="1"/>
</dbReference>
<dbReference type="Gene3D" id="2.130.10.10">
    <property type="entry name" value="YVTN repeat-like/Quinoprotein amine dehydrogenase"/>
    <property type="match status" value="1"/>
</dbReference>
<evidence type="ECO:0000313" key="1">
    <source>
        <dbReference type="EMBL" id="KAK3897258.1"/>
    </source>
</evidence>
<evidence type="ECO:0008006" key="3">
    <source>
        <dbReference type="Google" id="ProtNLM"/>
    </source>
</evidence>
<protein>
    <recommendedName>
        <fullName evidence="3">WD40 repeat domain-containing protein</fullName>
    </recommendedName>
</protein>
<organism evidence="1 2">
    <name type="scientific">Staphylotrichum tortipilum</name>
    <dbReference type="NCBI Taxonomy" id="2831512"/>
    <lineage>
        <taxon>Eukaryota</taxon>
        <taxon>Fungi</taxon>
        <taxon>Dikarya</taxon>
        <taxon>Ascomycota</taxon>
        <taxon>Pezizomycotina</taxon>
        <taxon>Sordariomycetes</taxon>
        <taxon>Sordariomycetidae</taxon>
        <taxon>Sordariales</taxon>
        <taxon>Chaetomiaceae</taxon>
        <taxon>Staphylotrichum</taxon>
    </lineage>
</organism>
<comment type="caution">
    <text evidence="1">The sequence shown here is derived from an EMBL/GenBank/DDBJ whole genome shotgun (WGS) entry which is preliminary data.</text>
</comment>
<reference evidence="1" key="2">
    <citation type="submission" date="2023-05" db="EMBL/GenBank/DDBJ databases">
        <authorList>
            <consortium name="Lawrence Berkeley National Laboratory"/>
            <person name="Steindorff A."/>
            <person name="Hensen N."/>
            <person name="Bonometti L."/>
            <person name="Westerberg I."/>
            <person name="Brannstrom I.O."/>
            <person name="Guillou S."/>
            <person name="Cros-Aarteil S."/>
            <person name="Calhoun S."/>
            <person name="Haridas S."/>
            <person name="Kuo A."/>
            <person name="Mondo S."/>
            <person name="Pangilinan J."/>
            <person name="Riley R."/>
            <person name="Labutti K."/>
            <person name="Andreopoulos B."/>
            <person name="Lipzen A."/>
            <person name="Chen C."/>
            <person name="Yanf M."/>
            <person name="Daum C."/>
            <person name="Ng V."/>
            <person name="Clum A."/>
            <person name="Ohm R."/>
            <person name="Martin F."/>
            <person name="Silar P."/>
            <person name="Natvig D."/>
            <person name="Lalanne C."/>
            <person name="Gautier V."/>
            <person name="Ament-Velasquez S.L."/>
            <person name="Kruys A."/>
            <person name="Hutchinson M.I."/>
            <person name="Powell A.J."/>
            <person name="Barry K."/>
            <person name="Miller A.N."/>
            <person name="Grigoriev I.V."/>
            <person name="Debuchy R."/>
            <person name="Gladieux P."/>
            <person name="Thoren M.H."/>
            <person name="Johannesson H."/>
        </authorList>
    </citation>
    <scope>NUCLEOTIDE SEQUENCE</scope>
    <source>
        <strain evidence="1">CBS 103.79</strain>
    </source>
</reference>
<evidence type="ECO:0000313" key="2">
    <source>
        <dbReference type="Proteomes" id="UP001303889"/>
    </source>
</evidence>
<name>A0AAN6RP38_9PEZI</name>
<dbReference type="EMBL" id="MU856219">
    <property type="protein sequence ID" value="KAK3897258.1"/>
    <property type="molecule type" value="Genomic_DNA"/>
</dbReference>
<accession>A0AAN6RP38</accession>
<reference evidence="1" key="1">
    <citation type="journal article" date="2023" name="Mol. Phylogenet. Evol.">
        <title>Genome-scale phylogeny and comparative genomics of the fungal order Sordariales.</title>
        <authorList>
            <person name="Hensen N."/>
            <person name="Bonometti L."/>
            <person name="Westerberg I."/>
            <person name="Brannstrom I.O."/>
            <person name="Guillou S."/>
            <person name="Cros-Aarteil S."/>
            <person name="Calhoun S."/>
            <person name="Haridas S."/>
            <person name="Kuo A."/>
            <person name="Mondo S."/>
            <person name="Pangilinan J."/>
            <person name="Riley R."/>
            <person name="LaButti K."/>
            <person name="Andreopoulos B."/>
            <person name="Lipzen A."/>
            <person name="Chen C."/>
            <person name="Yan M."/>
            <person name="Daum C."/>
            <person name="Ng V."/>
            <person name="Clum A."/>
            <person name="Steindorff A."/>
            <person name="Ohm R.A."/>
            <person name="Martin F."/>
            <person name="Silar P."/>
            <person name="Natvig D.O."/>
            <person name="Lalanne C."/>
            <person name="Gautier V."/>
            <person name="Ament-Velasquez S.L."/>
            <person name="Kruys A."/>
            <person name="Hutchinson M.I."/>
            <person name="Powell A.J."/>
            <person name="Barry K."/>
            <person name="Miller A.N."/>
            <person name="Grigoriev I.V."/>
            <person name="Debuchy R."/>
            <person name="Gladieux P."/>
            <person name="Hiltunen Thoren M."/>
            <person name="Johannesson H."/>
        </authorList>
    </citation>
    <scope>NUCLEOTIDE SEQUENCE</scope>
    <source>
        <strain evidence="1">CBS 103.79</strain>
    </source>
</reference>
<proteinExistence type="predicted"/>
<dbReference type="InterPro" id="IPR015943">
    <property type="entry name" value="WD40/YVTN_repeat-like_dom_sf"/>
</dbReference>